<proteinExistence type="predicted"/>
<keyword evidence="2" id="KW-1185">Reference proteome</keyword>
<organism evidence="1 2">
    <name type="scientific">Devosia riboflavina</name>
    <dbReference type="NCBI Taxonomy" id="46914"/>
    <lineage>
        <taxon>Bacteria</taxon>
        <taxon>Pseudomonadati</taxon>
        <taxon>Pseudomonadota</taxon>
        <taxon>Alphaproteobacteria</taxon>
        <taxon>Hyphomicrobiales</taxon>
        <taxon>Devosiaceae</taxon>
        <taxon>Devosia</taxon>
    </lineage>
</organism>
<name>A0A087LYL3_9HYPH</name>
<dbReference type="AlphaFoldDB" id="A0A087LYL3"/>
<comment type="caution">
    <text evidence="1">The sequence shown here is derived from an EMBL/GenBank/DDBJ whole genome shotgun (WGS) entry which is preliminary data.</text>
</comment>
<gene>
    <name evidence="1" type="ORF">JP75_19115</name>
</gene>
<evidence type="ECO:0000313" key="2">
    <source>
        <dbReference type="Proteomes" id="UP000028981"/>
    </source>
</evidence>
<dbReference type="EMBL" id="JQGC01000020">
    <property type="protein sequence ID" value="KFL29716.1"/>
    <property type="molecule type" value="Genomic_DNA"/>
</dbReference>
<protein>
    <submittedName>
        <fullName evidence="1">Uncharacterized protein</fullName>
    </submittedName>
</protein>
<sequence>MVRDRFLVSPLACGWQVIHQTQTHGPYTTHCEATLAAMLLAQIASEVGMNAEVVFEAEAKHSARSANPSAGTSVRYLADFVPKPG</sequence>
<evidence type="ECO:0000313" key="1">
    <source>
        <dbReference type="EMBL" id="KFL29716.1"/>
    </source>
</evidence>
<reference evidence="1 2" key="1">
    <citation type="submission" date="2014-08" db="EMBL/GenBank/DDBJ databases">
        <authorList>
            <person name="Hassan Y.I."/>
            <person name="Lepp D."/>
            <person name="Zhou T."/>
        </authorList>
    </citation>
    <scope>NUCLEOTIDE SEQUENCE [LARGE SCALE GENOMIC DNA]</scope>
    <source>
        <strain evidence="1 2">IFO13584</strain>
    </source>
</reference>
<accession>A0A087LYL3</accession>
<dbReference type="Proteomes" id="UP000028981">
    <property type="component" value="Unassembled WGS sequence"/>
</dbReference>